<dbReference type="RefSeq" id="WP_377965858.1">
    <property type="nucleotide sequence ID" value="NZ_JBHZOL010000085.1"/>
</dbReference>
<dbReference type="Proteomes" id="UP001600165">
    <property type="component" value="Unassembled WGS sequence"/>
</dbReference>
<protein>
    <submittedName>
        <fullName evidence="1">Uncharacterized protein</fullName>
    </submittedName>
</protein>
<comment type="caution">
    <text evidence="1">The sequence shown here is derived from an EMBL/GenBank/DDBJ whole genome shotgun (WGS) entry which is preliminary data.</text>
</comment>
<keyword evidence="2" id="KW-1185">Reference proteome</keyword>
<organism evidence="1 2">
    <name type="scientific">Almyronema epifaneia S1</name>
    <dbReference type="NCBI Taxonomy" id="2991925"/>
    <lineage>
        <taxon>Bacteria</taxon>
        <taxon>Bacillati</taxon>
        <taxon>Cyanobacteriota</taxon>
        <taxon>Cyanophyceae</taxon>
        <taxon>Nodosilineales</taxon>
        <taxon>Nodosilineaceae</taxon>
        <taxon>Almyronema</taxon>
        <taxon>Almyronema epifaneia</taxon>
    </lineage>
</organism>
<dbReference type="EMBL" id="JBHZOL010000085">
    <property type="protein sequence ID" value="MFE4107289.1"/>
    <property type="molecule type" value="Genomic_DNA"/>
</dbReference>
<evidence type="ECO:0000313" key="2">
    <source>
        <dbReference type="Proteomes" id="UP001600165"/>
    </source>
</evidence>
<name>A0ABW6IIX8_9CYAN</name>
<reference evidence="1 2" key="1">
    <citation type="submission" date="2024-10" db="EMBL/GenBank/DDBJ databases">
        <authorList>
            <person name="Ratan Roy A."/>
            <person name="Morales Sandoval P.H."/>
            <person name="De Los Santos Villalobos S."/>
            <person name="Chakraborty S."/>
            <person name="Mukherjee J."/>
        </authorList>
    </citation>
    <scope>NUCLEOTIDE SEQUENCE [LARGE SCALE GENOMIC DNA]</scope>
    <source>
        <strain evidence="1 2">S1</strain>
    </source>
</reference>
<evidence type="ECO:0000313" key="1">
    <source>
        <dbReference type="EMBL" id="MFE4107289.1"/>
    </source>
</evidence>
<proteinExistence type="predicted"/>
<gene>
    <name evidence="1" type="ORF">ACFVKH_13425</name>
</gene>
<accession>A0ABW6IIX8</accession>
<sequence length="52" mass="6107">MALPQPNPIEKLVQELHLKLKYAKTDTERTALAVDLRFWQRQQQIFLSEGRG</sequence>